<dbReference type="EMBL" id="CAADRP010000668">
    <property type="protein sequence ID" value="VFU31009.1"/>
    <property type="molecule type" value="Genomic_DNA"/>
</dbReference>
<accession>A0A6N2KQY9</accession>
<gene>
    <name evidence="1" type="ORF">SVIM_LOCUS125865</name>
</gene>
<protein>
    <submittedName>
        <fullName evidence="1">Uncharacterized protein</fullName>
    </submittedName>
</protein>
<proteinExistence type="predicted"/>
<organism evidence="1">
    <name type="scientific">Salix viminalis</name>
    <name type="common">Common osier</name>
    <name type="synonym">Basket willow</name>
    <dbReference type="NCBI Taxonomy" id="40686"/>
    <lineage>
        <taxon>Eukaryota</taxon>
        <taxon>Viridiplantae</taxon>
        <taxon>Streptophyta</taxon>
        <taxon>Embryophyta</taxon>
        <taxon>Tracheophyta</taxon>
        <taxon>Spermatophyta</taxon>
        <taxon>Magnoliopsida</taxon>
        <taxon>eudicotyledons</taxon>
        <taxon>Gunneridae</taxon>
        <taxon>Pentapetalae</taxon>
        <taxon>rosids</taxon>
        <taxon>fabids</taxon>
        <taxon>Malpighiales</taxon>
        <taxon>Salicaceae</taxon>
        <taxon>Saliceae</taxon>
        <taxon>Salix</taxon>
    </lineage>
</organism>
<dbReference type="Gene3D" id="3.40.190.10">
    <property type="entry name" value="Periplasmic binding protein-like II"/>
    <property type="match status" value="1"/>
</dbReference>
<name>A0A6N2KQY9_SALVM</name>
<reference evidence="1" key="1">
    <citation type="submission" date="2019-03" db="EMBL/GenBank/DDBJ databases">
        <authorList>
            <person name="Mank J."/>
            <person name="Almeida P."/>
        </authorList>
    </citation>
    <scope>NUCLEOTIDE SEQUENCE</scope>
    <source>
        <strain evidence="1">78183</strain>
    </source>
</reference>
<sequence>MAHVEDWADLWRPDLAGRISMFDSPRENIDLQVPGGMNAVYHVREYHMDISRKTGSTIRQHFYYLKIFSMDCWRMSNVAAVVPSLELACGLIYEIVLKKRNNKELEILRYAQ</sequence>
<dbReference type="AlphaFoldDB" id="A0A6N2KQY9"/>
<evidence type="ECO:0000313" key="1">
    <source>
        <dbReference type="EMBL" id="VFU31009.1"/>
    </source>
</evidence>